<evidence type="ECO:0000256" key="4">
    <source>
        <dbReference type="ARBA" id="ARBA00022490"/>
    </source>
</evidence>
<dbReference type="PANTHER" id="PTHR10241">
    <property type="entry name" value="LETHAL 2 GIANT LARVAE PROTEIN"/>
    <property type="match status" value="1"/>
</dbReference>
<feature type="coiled-coil region" evidence="7">
    <location>
        <begin position="1083"/>
        <end position="1110"/>
    </location>
</feature>
<keyword evidence="6 7" id="KW-0175">Coiled coil</keyword>
<evidence type="ECO:0000256" key="8">
    <source>
        <dbReference type="SAM" id="MobiDB-lite"/>
    </source>
</evidence>
<evidence type="ECO:0000313" key="10">
    <source>
        <dbReference type="EMBL" id="CAI9091732.1"/>
    </source>
</evidence>
<dbReference type="InterPro" id="IPR036322">
    <property type="entry name" value="WD40_repeat_dom_sf"/>
</dbReference>
<evidence type="ECO:0000256" key="7">
    <source>
        <dbReference type="SAM" id="Coils"/>
    </source>
</evidence>
<dbReference type="GO" id="GO:0045159">
    <property type="term" value="F:myosin II binding"/>
    <property type="evidence" value="ECO:0007669"/>
    <property type="project" value="TreeGrafter"/>
</dbReference>
<feature type="repeat" description="WD" evidence="5">
    <location>
        <begin position="115"/>
        <end position="156"/>
    </location>
</feature>
<name>A0AAV1C8J8_OLDCO</name>
<dbReference type="InterPro" id="IPR011047">
    <property type="entry name" value="Quinoprotein_ADH-like_sf"/>
</dbReference>
<feature type="domain" description="V-SNARE coiled-coil homology" evidence="9">
    <location>
        <begin position="1068"/>
        <end position="1132"/>
    </location>
</feature>
<keyword evidence="5" id="KW-0853">WD repeat</keyword>
<comment type="subcellular location">
    <subcellularLocation>
        <location evidence="1">Cytoplasm</location>
    </subcellularLocation>
</comment>
<dbReference type="Gene3D" id="1.20.5.110">
    <property type="match status" value="1"/>
</dbReference>
<accession>A0AAV1C8J8</accession>
<dbReference type="InterPro" id="IPR001680">
    <property type="entry name" value="WD40_rpt"/>
</dbReference>
<dbReference type="AlphaFoldDB" id="A0AAV1C8J8"/>
<keyword evidence="3" id="KW-0268">Exocytosis</keyword>
<dbReference type="PROSITE" id="PS50892">
    <property type="entry name" value="V_SNARE"/>
    <property type="match status" value="1"/>
</dbReference>
<dbReference type="InterPro" id="IPR015943">
    <property type="entry name" value="WD40/YVTN_repeat-like_dom_sf"/>
</dbReference>
<dbReference type="CDD" id="cd15873">
    <property type="entry name" value="R-SNARE_STXBP5_6"/>
    <property type="match status" value="1"/>
</dbReference>
<dbReference type="SMART" id="SM00320">
    <property type="entry name" value="WD40"/>
    <property type="match status" value="5"/>
</dbReference>
<evidence type="ECO:0000313" key="11">
    <source>
        <dbReference type="Proteomes" id="UP001161247"/>
    </source>
</evidence>
<evidence type="ECO:0000256" key="6">
    <source>
        <dbReference type="PROSITE-ProRule" id="PRU00290"/>
    </source>
</evidence>
<feature type="region of interest" description="Disordered" evidence="8">
    <location>
        <begin position="743"/>
        <end position="792"/>
    </location>
</feature>
<proteinExistence type="inferred from homology"/>
<evidence type="ECO:0000259" key="9">
    <source>
        <dbReference type="PROSITE" id="PS50892"/>
    </source>
</evidence>
<gene>
    <name evidence="10" type="ORF">OLC1_LOCUS3579</name>
</gene>
<keyword evidence="4" id="KW-0963">Cytoplasm</keyword>
<dbReference type="GO" id="GO:0005886">
    <property type="term" value="C:plasma membrane"/>
    <property type="evidence" value="ECO:0007669"/>
    <property type="project" value="TreeGrafter"/>
</dbReference>
<reference evidence="10" key="1">
    <citation type="submission" date="2023-03" db="EMBL/GenBank/DDBJ databases">
        <authorList>
            <person name="Julca I."/>
        </authorList>
    </citation>
    <scope>NUCLEOTIDE SEQUENCE</scope>
</reference>
<feature type="compositionally biased region" description="Basic and acidic residues" evidence="8">
    <location>
        <begin position="1040"/>
        <end position="1052"/>
    </location>
</feature>
<evidence type="ECO:0000256" key="2">
    <source>
        <dbReference type="ARBA" id="ARBA00008070"/>
    </source>
</evidence>
<comment type="similarity">
    <text evidence="2">Belongs to the WD repeat L(2)GL family.</text>
</comment>
<dbReference type="GO" id="GO:0006887">
    <property type="term" value="P:exocytosis"/>
    <property type="evidence" value="ECO:0007669"/>
    <property type="project" value="UniProtKB-KW"/>
</dbReference>
<evidence type="ECO:0000256" key="3">
    <source>
        <dbReference type="ARBA" id="ARBA00022483"/>
    </source>
</evidence>
<dbReference type="Pfam" id="PF00957">
    <property type="entry name" value="Synaptobrevin"/>
    <property type="match status" value="1"/>
</dbReference>
<dbReference type="SUPFAM" id="SSF58038">
    <property type="entry name" value="SNARE fusion complex"/>
    <property type="match status" value="1"/>
</dbReference>
<dbReference type="GO" id="GO:0006893">
    <property type="term" value="P:Golgi to plasma membrane transport"/>
    <property type="evidence" value="ECO:0007669"/>
    <property type="project" value="TreeGrafter"/>
</dbReference>
<dbReference type="PROSITE" id="PS50082">
    <property type="entry name" value="WD_REPEATS_2"/>
    <property type="match status" value="1"/>
</dbReference>
<dbReference type="EMBL" id="OX459118">
    <property type="protein sequence ID" value="CAI9091732.1"/>
    <property type="molecule type" value="Genomic_DNA"/>
</dbReference>
<protein>
    <submittedName>
        <fullName evidence="10">OLC1v1026834C1</fullName>
    </submittedName>
</protein>
<dbReference type="Pfam" id="PF00400">
    <property type="entry name" value="WD40"/>
    <property type="match status" value="1"/>
</dbReference>
<dbReference type="Gene3D" id="2.130.10.10">
    <property type="entry name" value="YVTN repeat-like/Quinoprotein amine dehydrogenase"/>
    <property type="match status" value="3"/>
</dbReference>
<evidence type="ECO:0000256" key="5">
    <source>
        <dbReference type="PROSITE-ProRule" id="PRU00221"/>
    </source>
</evidence>
<evidence type="ECO:0000256" key="1">
    <source>
        <dbReference type="ARBA" id="ARBA00004496"/>
    </source>
</evidence>
<sequence>MICIFPPNRQSYCWSLVKDLDVVFIGMIVSFNYDQLGHSAIVTFDSNRMFFSFKQRGMQESPVSSIVAPLVAVHYGIPSTASVLAFDPIQKLLAIGTLDGRIKVVGGDNIEGLLMSPKSIPFKNLEFFHNQGFLVSVSTENEIQIWDLENRRISSSLQWESNITAFSVIYGTHFMYIGDEYGFLSALKYDAEAGELVQLIYHIPANLVAEAANLPFPFNQSIVGVLPQPSSCGDRVLIAYENGLIVLWDLTEDKAVIVRGNKDLQLKDDTVVKSSNDGSTEPLNDILDQEYAEKEISSLCWVSAEGSFLAVGYVDGDIFLWNLSVSDNSKGHASQKSSDNVVKIQLSSADRRLPVIVLHWSPNKVKNGLGGQLFVYGGEEIGSDEVLTVLDLDWSSGIAMLKCVHRIDLPLHGSFSDMTLIASTGEVERNNGLSLLVLTNPGQLHFYDYSCLSTLKSEPEKKHSDVAVEYPAVVPIIEPRLTVGNLYSVYSNYSRILAKAVEAGKLKVQQTMSSSKSWPVSGGVPGQMLSAEEHGIQRIYVAGYQDGTVRIWDATYPALSILFVLGLQVEGIEVAGANAAISALDFSSTLSLAVGNEYGLVSLYGLDGTHGRTSFCSVTQTEQKVLDLPHHIGSQIRAVYALLNSPVRSLQWVKPGNKLAVGFECGQAALLETSSLSVLFVTDNIFSSSSSIISLAVGTVPNIENISVQQSENRTSEESSKEVIFALTRDANIVLVDTSTGKKMSEPIQGDATVAEGAEERISSSSQHLEERSQAELGDHENQTDPLEDKNSKASLATKIEDSVILLCFENALHLYSTKSLIQGKFSSIFELNLVQPCSWTTIFRKNGKEYGLIIVYKSGEIEIRLILYFLQIKLCVLGSTSLTKMLRWNFKANMVSLMSSSDKGQITLVNGSEFAIVSLLAFENDFRTPEFFPCLHDKVLAAAADATIGIPQFQKNKQTTAAGVFGGIVKGLKGSKVEIDDSEVRENVVAHLDTIFSRLPFSGTLENYGDDELGLDINIDDIEIDEPLLVEPLPTVNNEKREKGTERERLFEGSSSDTKPKLRTREEIIAKYRKAGDATSAATQARDKLVERQQKLEKLSERTAELQNGAENFASMAQELARTMERRKWWNF</sequence>
<feature type="region of interest" description="Disordered" evidence="8">
    <location>
        <begin position="1040"/>
        <end position="1059"/>
    </location>
</feature>
<dbReference type="InterPro" id="IPR042855">
    <property type="entry name" value="V_SNARE_CC"/>
</dbReference>
<dbReference type="PANTHER" id="PTHR10241:SF38">
    <property type="entry name" value="TRANSDUCIN FAMILY PROTEIN _ WD-40 REPEAT FAMILY PROTEIN"/>
    <property type="match status" value="1"/>
</dbReference>
<dbReference type="GO" id="GO:0005737">
    <property type="term" value="C:cytoplasm"/>
    <property type="evidence" value="ECO:0007669"/>
    <property type="project" value="UniProtKB-SubCell"/>
</dbReference>
<feature type="compositionally biased region" description="Basic and acidic residues" evidence="8">
    <location>
        <begin position="758"/>
        <end position="792"/>
    </location>
</feature>
<dbReference type="GO" id="GO:0005096">
    <property type="term" value="F:GTPase activator activity"/>
    <property type="evidence" value="ECO:0007669"/>
    <property type="project" value="TreeGrafter"/>
</dbReference>
<dbReference type="SUPFAM" id="SSF50998">
    <property type="entry name" value="Quinoprotein alcohol dehydrogenase-like"/>
    <property type="match status" value="1"/>
</dbReference>
<dbReference type="Proteomes" id="UP001161247">
    <property type="component" value="Chromosome 1"/>
</dbReference>
<dbReference type="SUPFAM" id="SSF50978">
    <property type="entry name" value="WD40 repeat-like"/>
    <property type="match status" value="1"/>
</dbReference>
<dbReference type="GO" id="GO:0019905">
    <property type="term" value="F:syntaxin binding"/>
    <property type="evidence" value="ECO:0007669"/>
    <property type="project" value="TreeGrafter"/>
</dbReference>
<organism evidence="10 11">
    <name type="scientific">Oldenlandia corymbosa var. corymbosa</name>
    <dbReference type="NCBI Taxonomy" id="529605"/>
    <lineage>
        <taxon>Eukaryota</taxon>
        <taxon>Viridiplantae</taxon>
        <taxon>Streptophyta</taxon>
        <taxon>Embryophyta</taxon>
        <taxon>Tracheophyta</taxon>
        <taxon>Spermatophyta</taxon>
        <taxon>Magnoliopsida</taxon>
        <taxon>eudicotyledons</taxon>
        <taxon>Gunneridae</taxon>
        <taxon>Pentapetalae</taxon>
        <taxon>asterids</taxon>
        <taxon>lamiids</taxon>
        <taxon>Gentianales</taxon>
        <taxon>Rubiaceae</taxon>
        <taxon>Rubioideae</taxon>
        <taxon>Spermacoceae</taxon>
        <taxon>Hedyotis-Oldenlandia complex</taxon>
        <taxon>Oldenlandia</taxon>
    </lineage>
</organism>
<keyword evidence="11" id="KW-1185">Reference proteome</keyword>